<evidence type="ECO:0000313" key="5">
    <source>
        <dbReference type="EMBL" id="QDH22174.1"/>
    </source>
</evidence>
<feature type="domain" description="Gfo/Idh/MocA-like oxidoreductase N-terminal" evidence="3">
    <location>
        <begin position="9"/>
        <end position="125"/>
    </location>
</feature>
<dbReference type="InterPro" id="IPR036291">
    <property type="entry name" value="NAD(P)-bd_dom_sf"/>
</dbReference>
<dbReference type="Pfam" id="PF22725">
    <property type="entry name" value="GFO_IDH_MocA_C3"/>
    <property type="match status" value="1"/>
</dbReference>
<dbReference type="SUPFAM" id="SSF55347">
    <property type="entry name" value="Glyceraldehyde-3-phosphate dehydrogenase-like, C-terminal domain"/>
    <property type="match status" value="1"/>
</dbReference>
<dbReference type="PANTHER" id="PTHR22604">
    <property type="entry name" value="OXIDOREDUCTASES"/>
    <property type="match status" value="1"/>
</dbReference>
<dbReference type="GO" id="GO:0000166">
    <property type="term" value="F:nucleotide binding"/>
    <property type="evidence" value="ECO:0007669"/>
    <property type="project" value="InterPro"/>
</dbReference>
<name>A0A4Y6UYF7_SACBS</name>
<evidence type="ECO:0000259" key="4">
    <source>
        <dbReference type="Pfam" id="PF22725"/>
    </source>
</evidence>
<dbReference type="SUPFAM" id="SSF51735">
    <property type="entry name" value="NAD(P)-binding Rossmann-fold domains"/>
    <property type="match status" value="1"/>
</dbReference>
<sequence length="335" mass="36762">MSEAANGIIKWGILGTGWIAEQFAADLKHASNGELYAIGSRTEESARKFADKFGAPVAHGSYEALAADAEVDAIYVATPHPFHKENVLTALSGGKAVLCEKPFTVNAHELEELISTAREKKLFLMEAMWSRFLKPIGQVRQWLSEEKIGEVRVVKAEFGFDAGWNPEGRLLNPELGGGALLDAGIYPVSFASMVFGPNPDNVWTTAHLGETGVDEHFTILLDYGQGRTASLHGGVRLEFPNDAYIHGTKGYIHIPQFLFAKEATLHVSGQEPVTVTDDREDRGIKGYAYEAEEVGRALLEGRRESGVISLAESMGIMRLLDNVRAQWGLKYPFEK</sequence>
<proteinExistence type="inferred from homology"/>
<evidence type="ECO:0000256" key="2">
    <source>
        <dbReference type="ARBA" id="ARBA00023002"/>
    </source>
</evidence>
<dbReference type="GO" id="GO:0016491">
    <property type="term" value="F:oxidoreductase activity"/>
    <property type="evidence" value="ECO:0007669"/>
    <property type="project" value="UniProtKB-KW"/>
</dbReference>
<keyword evidence="6" id="KW-1185">Reference proteome</keyword>
<dbReference type="RefSeq" id="WP_141448718.1">
    <property type="nucleotide sequence ID" value="NZ_CP041217.1"/>
</dbReference>
<feature type="domain" description="GFO/IDH/MocA-like oxidoreductase" evidence="4">
    <location>
        <begin position="138"/>
        <end position="252"/>
    </location>
</feature>
<dbReference type="InterPro" id="IPR055170">
    <property type="entry name" value="GFO_IDH_MocA-like_dom"/>
</dbReference>
<dbReference type="PANTHER" id="PTHR22604:SF105">
    <property type="entry name" value="TRANS-1,2-DIHYDROBENZENE-1,2-DIOL DEHYDROGENASE"/>
    <property type="match status" value="1"/>
</dbReference>
<evidence type="ECO:0000313" key="6">
    <source>
        <dbReference type="Proteomes" id="UP000316968"/>
    </source>
</evidence>
<organism evidence="5 6">
    <name type="scientific">Saccharibacillus brassicae</name>
    <dbReference type="NCBI Taxonomy" id="2583377"/>
    <lineage>
        <taxon>Bacteria</taxon>
        <taxon>Bacillati</taxon>
        <taxon>Bacillota</taxon>
        <taxon>Bacilli</taxon>
        <taxon>Bacillales</taxon>
        <taxon>Paenibacillaceae</taxon>
        <taxon>Saccharibacillus</taxon>
    </lineage>
</organism>
<reference evidence="5 6" key="1">
    <citation type="submission" date="2019-06" db="EMBL/GenBank/DDBJ databases">
        <title>Saccharibacillus brassicae sp. nov., an endophytic bacterium isolated from Chinese cabbage seeds (Brassica pekinensis).</title>
        <authorList>
            <person name="Jiang L."/>
            <person name="Lee J."/>
            <person name="Kim S.W."/>
        </authorList>
    </citation>
    <scope>NUCLEOTIDE SEQUENCE [LARGE SCALE GENOMIC DNA]</scope>
    <source>
        <strain evidence="6">KCTC 43072 / ATSA2</strain>
    </source>
</reference>
<dbReference type="Gene3D" id="3.30.360.10">
    <property type="entry name" value="Dihydrodipicolinate Reductase, domain 2"/>
    <property type="match status" value="1"/>
</dbReference>
<dbReference type="Gene3D" id="3.40.50.720">
    <property type="entry name" value="NAD(P)-binding Rossmann-like Domain"/>
    <property type="match status" value="1"/>
</dbReference>
<gene>
    <name evidence="5" type="ORF">FFV09_15775</name>
</gene>
<dbReference type="KEGG" id="saca:FFV09_15775"/>
<protein>
    <submittedName>
        <fullName evidence="5">Gfo/Idh/MocA family oxidoreductase</fullName>
    </submittedName>
</protein>
<dbReference type="OrthoDB" id="9815825at2"/>
<comment type="similarity">
    <text evidence="1">Belongs to the Gfo/Idh/MocA family.</text>
</comment>
<dbReference type="AlphaFoldDB" id="A0A4Y6UYF7"/>
<dbReference type="InterPro" id="IPR050984">
    <property type="entry name" value="Gfo/Idh/MocA_domain"/>
</dbReference>
<dbReference type="Proteomes" id="UP000316968">
    <property type="component" value="Chromosome"/>
</dbReference>
<keyword evidence="2" id="KW-0560">Oxidoreductase</keyword>
<dbReference type="InterPro" id="IPR000683">
    <property type="entry name" value="Gfo/Idh/MocA-like_OxRdtase_N"/>
</dbReference>
<evidence type="ECO:0000259" key="3">
    <source>
        <dbReference type="Pfam" id="PF01408"/>
    </source>
</evidence>
<accession>A0A4Y6UYF7</accession>
<dbReference type="Pfam" id="PF01408">
    <property type="entry name" value="GFO_IDH_MocA"/>
    <property type="match status" value="1"/>
</dbReference>
<dbReference type="EMBL" id="CP041217">
    <property type="protein sequence ID" value="QDH22174.1"/>
    <property type="molecule type" value="Genomic_DNA"/>
</dbReference>
<evidence type="ECO:0000256" key="1">
    <source>
        <dbReference type="ARBA" id="ARBA00010928"/>
    </source>
</evidence>